<keyword evidence="5 6" id="KW-0472">Membrane</keyword>
<keyword evidence="3 6" id="KW-0812">Transmembrane</keyword>
<feature type="transmembrane region" description="Helical" evidence="6">
    <location>
        <begin position="80"/>
        <end position="99"/>
    </location>
</feature>
<comment type="similarity">
    <text evidence="2 6">Belongs to the BI1 family.</text>
</comment>
<feature type="transmembrane region" description="Helical" evidence="6">
    <location>
        <begin position="17"/>
        <end position="38"/>
    </location>
</feature>
<comment type="subcellular location">
    <subcellularLocation>
        <location evidence="1">Membrane</location>
        <topology evidence="1">Multi-pass membrane protein</topology>
    </subcellularLocation>
</comment>
<evidence type="ECO:0000256" key="2">
    <source>
        <dbReference type="ARBA" id="ARBA00010350"/>
    </source>
</evidence>
<feature type="transmembrane region" description="Helical" evidence="6">
    <location>
        <begin position="50"/>
        <end position="68"/>
    </location>
</feature>
<dbReference type="PANTHER" id="PTHR23291">
    <property type="entry name" value="BAX INHIBITOR-RELATED"/>
    <property type="match status" value="1"/>
</dbReference>
<keyword evidence="8" id="KW-1185">Reference proteome</keyword>
<feature type="transmembrane region" description="Helical" evidence="6">
    <location>
        <begin position="160"/>
        <end position="179"/>
    </location>
</feature>
<comment type="caution">
    <text evidence="7">The sequence shown here is derived from an EMBL/GenBank/DDBJ whole genome shotgun (WGS) entry which is preliminary data.</text>
</comment>
<dbReference type="CDD" id="cd10432">
    <property type="entry name" value="BI-1-like_bacterial"/>
    <property type="match status" value="1"/>
</dbReference>
<evidence type="ECO:0000256" key="3">
    <source>
        <dbReference type="ARBA" id="ARBA00022692"/>
    </source>
</evidence>
<protein>
    <submittedName>
        <fullName evidence="7">Bax inhibitor-1/YccA family protein</fullName>
    </submittedName>
</protein>
<evidence type="ECO:0000256" key="6">
    <source>
        <dbReference type="RuleBase" id="RU004379"/>
    </source>
</evidence>
<accession>A0ABW3WIW8</accession>
<name>A0ABW3WIW8_9FLAO</name>
<sequence>METNYVITEQNNYLTKVYGWMAVALSITGIIAYFTYLNSAIFQPLLQNNIFFYGLLIAQFACVAYLSSAVKRMSAKMASLVFILYAVLNGFTFSFIFQLFTGDSIATSVLVTAGTFAVMSVVGYTTKTDLTKIGNFAFMALVGLIILTLTNLFLHNEVIFQFSNYVGVLIFIVLLAHDTQKIKQLNVIGNEGTDENKKEAIMGALTLYLDFINLFQYFINLFGDRKYQ</sequence>
<evidence type="ECO:0000256" key="1">
    <source>
        <dbReference type="ARBA" id="ARBA00004141"/>
    </source>
</evidence>
<feature type="transmembrane region" description="Helical" evidence="6">
    <location>
        <begin position="136"/>
        <end position="154"/>
    </location>
</feature>
<dbReference type="Proteomes" id="UP001597241">
    <property type="component" value="Unassembled WGS sequence"/>
</dbReference>
<evidence type="ECO:0000256" key="4">
    <source>
        <dbReference type="ARBA" id="ARBA00022989"/>
    </source>
</evidence>
<dbReference type="InterPro" id="IPR006214">
    <property type="entry name" value="Bax_inhibitor_1-related"/>
</dbReference>
<organism evidence="7 8">
    <name type="scientific">Lutibacter holmesii</name>
    <dbReference type="NCBI Taxonomy" id="1137985"/>
    <lineage>
        <taxon>Bacteria</taxon>
        <taxon>Pseudomonadati</taxon>
        <taxon>Bacteroidota</taxon>
        <taxon>Flavobacteriia</taxon>
        <taxon>Flavobacteriales</taxon>
        <taxon>Flavobacteriaceae</taxon>
        <taxon>Lutibacter</taxon>
    </lineage>
</organism>
<feature type="transmembrane region" description="Helical" evidence="6">
    <location>
        <begin position="105"/>
        <end position="124"/>
    </location>
</feature>
<evidence type="ECO:0000313" key="8">
    <source>
        <dbReference type="Proteomes" id="UP001597241"/>
    </source>
</evidence>
<dbReference type="Pfam" id="PF01027">
    <property type="entry name" value="Bax1-I"/>
    <property type="match status" value="1"/>
</dbReference>
<evidence type="ECO:0000313" key="7">
    <source>
        <dbReference type="EMBL" id="MFD1292355.1"/>
    </source>
</evidence>
<proteinExistence type="inferred from homology"/>
<gene>
    <name evidence="7" type="ORF">ACFQ5N_00790</name>
</gene>
<dbReference type="EMBL" id="JBHTMV010000001">
    <property type="protein sequence ID" value="MFD1292355.1"/>
    <property type="molecule type" value="Genomic_DNA"/>
</dbReference>
<dbReference type="RefSeq" id="WP_386806919.1">
    <property type="nucleotide sequence ID" value="NZ_JBHTMV010000001.1"/>
</dbReference>
<evidence type="ECO:0000256" key="5">
    <source>
        <dbReference type="ARBA" id="ARBA00023136"/>
    </source>
</evidence>
<dbReference type="PANTHER" id="PTHR23291:SF50">
    <property type="entry name" value="PROTEIN LIFEGUARD 4"/>
    <property type="match status" value="1"/>
</dbReference>
<reference evidence="8" key="1">
    <citation type="journal article" date="2019" name="Int. J. Syst. Evol. Microbiol.">
        <title>The Global Catalogue of Microorganisms (GCM) 10K type strain sequencing project: providing services to taxonomists for standard genome sequencing and annotation.</title>
        <authorList>
            <consortium name="The Broad Institute Genomics Platform"/>
            <consortium name="The Broad Institute Genome Sequencing Center for Infectious Disease"/>
            <person name="Wu L."/>
            <person name="Ma J."/>
        </authorList>
    </citation>
    <scope>NUCLEOTIDE SEQUENCE [LARGE SCALE GENOMIC DNA]</scope>
    <source>
        <strain evidence="8">CCUG 62221</strain>
    </source>
</reference>
<keyword evidence="4 6" id="KW-1133">Transmembrane helix</keyword>